<feature type="transmembrane region" description="Helical" evidence="1">
    <location>
        <begin position="12"/>
        <end position="32"/>
    </location>
</feature>
<evidence type="ECO:0000313" key="2">
    <source>
        <dbReference type="EMBL" id="MCB4820671.1"/>
    </source>
</evidence>
<evidence type="ECO:0008006" key="4">
    <source>
        <dbReference type="Google" id="ProtNLM"/>
    </source>
</evidence>
<keyword evidence="1" id="KW-0812">Transmembrane</keyword>
<name>A0A9X1I9D5_9PROT</name>
<accession>A0A9X1I9D5</accession>
<protein>
    <recommendedName>
        <fullName evidence="4">Integral membrane protein</fullName>
    </recommendedName>
</protein>
<dbReference type="AlphaFoldDB" id="A0A9X1I9D5"/>
<dbReference type="Proteomes" id="UP001139311">
    <property type="component" value="Unassembled WGS sequence"/>
</dbReference>
<feature type="transmembrane region" description="Helical" evidence="1">
    <location>
        <begin position="100"/>
        <end position="118"/>
    </location>
</feature>
<keyword evidence="1" id="KW-1133">Transmembrane helix</keyword>
<evidence type="ECO:0000256" key="1">
    <source>
        <dbReference type="SAM" id="Phobius"/>
    </source>
</evidence>
<reference evidence="2" key="1">
    <citation type="submission" date="2021-10" db="EMBL/GenBank/DDBJ databases">
        <title>Roseicella aerolatum sp. nov., isolated from aerosols of e-waste dismantling site.</title>
        <authorList>
            <person name="Qin T."/>
        </authorList>
    </citation>
    <scope>NUCLEOTIDE SEQUENCE</scope>
    <source>
        <strain evidence="2">GB24</strain>
    </source>
</reference>
<gene>
    <name evidence="2" type="ORF">LHA35_02855</name>
</gene>
<keyword evidence="3" id="KW-1185">Reference proteome</keyword>
<evidence type="ECO:0000313" key="3">
    <source>
        <dbReference type="Proteomes" id="UP001139311"/>
    </source>
</evidence>
<feature type="transmembrane region" description="Helical" evidence="1">
    <location>
        <begin position="44"/>
        <end position="65"/>
    </location>
</feature>
<comment type="caution">
    <text evidence="2">The sequence shown here is derived from an EMBL/GenBank/DDBJ whole genome shotgun (WGS) entry which is preliminary data.</text>
</comment>
<dbReference type="EMBL" id="JAJAQI010000003">
    <property type="protein sequence ID" value="MCB4820671.1"/>
    <property type="molecule type" value="Genomic_DNA"/>
</dbReference>
<dbReference type="RefSeq" id="WP_226604230.1">
    <property type="nucleotide sequence ID" value="NZ_JAJAQI010000003.1"/>
</dbReference>
<keyword evidence="1" id="KW-0472">Membrane</keyword>
<proteinExistence type="predicted"/>
<sequence length="133" mass="14206">MERIIPSAFLRRVLWADALSCLAMGLLLALAATPLARWFGLPGIMLREVGLFLLAFAALVAVLAWRRASPRLLFWAVIIGNALWALDSVLLLVSGWVAPTALGGAFVVAQALVVALLAELEYSGLRRSAPLAA</sequence>
<organism evidence="2 3">
    <name type="scientific">Roseicella aerolata</name>
    <dbReference type="NCBI Taxonomy" id="2883479"/>
    <lineage>
        <taxon>Bacteria</taxon>
        <taxon>Pseudomonadati</taxon>
        <taxon>Pseudomonadota</taxon>
        <taxon>Alphaproteobacteria</taxon>
        <taxon>Acetobacterales</taxon>
        <taxon>Roseomonadaceae</taxon>
        <taxon>Roseicella</taxon>
    </lineage>
</organism>
<feature type="transmembrane region" description="Helical" evidence="1">
    <location>
        <begin position="72"/>
        <end position="94"/>
    </location>
</feature>